<dbReference type="SUPFAM" id="SSF51445">
    <property type="entry name" value="(Trans)glycosidases"/>
    <property type="match status" value="1"/>
</dbReference>
<dbReference type="PROSITE" id="PS51904">
    <property type="entry name" value="GLYCOSYL_HYDROL_F25_2"/>
    <property type="match status" value="1"/>
</dbReference>
<protein>
    <submittedName>
        <fullName evidence="5">Glycoside hydrolase</fullName>
    </submittedName>
</protein>
<name>A0A398BT56_9RHOB</name>
<dbReference type="Gene3D" id="3.20.20.80">
    <property type="entry name" value="Glycosidases"/>
    <property type="match status" value="1"/>
</dbReference>
<dbReference type="SMART" id="SM00641">
    <property type="entry name" value="Glyco_25"/>
    <property type="match status" value="1"/>
</dbReference>
<organism evidence="5 6">
    <name type="scientific">Gemmobacter lutimaris</name>
    <dbReference type="NCBI Taxonomy" id="2306023"/>
    <lineage>
        <taxon>Bacteria</taxon>
        <taxon>Pseudomonadati</taxon>
        <taxon>Pseudomonadota</taxon>
        <taxon>Alphaproteobacteria</taxon>
        <taxon>Rhodobacterales</taxon>
        <taxon>Paracoccaceae</taxon>
        <taxon>Gemmobacter</taxon>
    </lineage>
</organism>
<dbReference type="InterPro" id="IPR002053">
    <property type="entry name" value="Glyco_hydro_25"/>
</dbReference>
<keyword evidence="4" id="KW-0732">Signal</keyword>
<sequence length="267" mass="29961">MRLPAFLLLASLSVLAACGGGGGRQERAAVPVPPEQVTRPNFGDSQPHPELAAAIRRHSVHGIDAARFQTSIDWPTARANGVNFAFIKATEGGDRVDEMFDSHWRGAARAGVRRGAYHFFYHCRAPEEQARWFFRHVPRRSGDLPPVIDMEWTPTSPTCTIRRPASEIRADAEVLTRMFTQHYRTAPIFYTTVDFYEDNQLWKLKGVDFWLRSVAAHPSDRYPGQHWAFWQYTSTGQVPGIAGAVDINVFAGGEAAWADWLAKRAQP</sequence>
<evidence type="ECO:0000313" key="6">
    <source>
        <dbReference type="Proteomes" id="UP000266649"/>
    </source>
</evidence>
<reference evidence="5 6" key="1">
    <citation type="submission" date="2018-09" db="EMBL/GenBank/DDBJ databases">
        <title>Gemmobacter lutimaris sp. nov., a marine bacterium isolated from tidal flat.</title>
        <authorList>
            <person name="Lee D.W."/>
            <person name="Yoo Y."/>
            <person name="Kim J.-J."/>
            <person name="Kim B.S."/>
        </authorList>
    </citation>
    <scope>NUCLEOTIDE SEQUENCE [LARGE SCALE GENOMIC DNA]</scope>
    <source>
        <strain evidence="5 6">YJ-T1-11</strain>
    </source>
</reference>
<dbReference type="RefSeq" id="WP_119134509.1">
    <property type="nucleotide sequence ID" value="NZ_QXXQ01000004.1"/>
</dbReference>
<evidence type="ECO:0000313" key="5">
    <source>
        <dbReference type="EMBL" id="RID92101.1"/>
    </source>
</evidence>
<evidence type="ECO:0000256" key="1">
    <source>
        <dbReference type="ARBA" id="ARBA00010646"/>
    </source>
</evidence>
<evidence type="ECO:0000256" key="2">
    <source>
        <dbReference type="ARBA" id="ARBA00022801"/>
    </source>
</evidence>
<feature type="signal peptide" evidence="4">
    <location>
        <begin position="1"/>
        <end position="16"/>
    </location>
</feature>
<dbReference type="OrthoDB" id="9798192at2"/>
<evidence type="ECO:0000256" key="4">
    <source>
        <dbReference type="SAM" id="SignalP"/>
    </source>
</evidence>
<dbReference type="PANTHER" id="PTHR34135">
    <property type="entry name" value="LYSOZYME"/>
    <property type="match status" value="1"/>
</dbReference>
<dbReference type="EMBL" id="QXXQ01000004">
    <property type="protein sequence ID" value="RID92101.1"/>
    <property type="molecule type" value="Genomic_DNA"/>
</dbReference>
<dbReference type="Pfam" id="PF01183">
    <property type="entry name" value="Glyco_hydro_25"/>
    <property type="match status" value="1"/>
</dbReference>
<dbReference type="GO" id="GO:0003796">
    <property type="term" value="F:lysozyme activity"/>
    <property type="evidence" value="ECO:0007669"/>
    <property type="project" value="InterPro"/>
</dbReference>
<gene>
    <name evidence="5" type="ORF">D2N39_09310</name>
</gene>
<proteinExistence type="inferred from homology"/>
<dbReference type="GO" id="GO:0016998">
    <property type="term" value="P:cell wall macromolecule catabolic process"/>
    <property type="evidence" value="ECO:0007669"/>
    <property type="project" value="InterPro"/>
</dbReference>
<dbReference type="PANTHER" id="PTHR34135:SF2">
    <property type="entry name" value="LYSOZYME"/>
    <property type="match status" value="1"/>
</dbReference>
<dbReference type="PROSITE" id="PS51257">
    <property type="entry name" value="PROKAR_LIPOPROTEIN"/>
    <property type="match status" value="1"/>
</dbReference>
<dbReference type="GO" id="GO:0009253">
    <property type="term" value="P:peptidoglycan catabolic process"/>
    <property type="evidence" value="ECO:0007669"/>
    <property type="project" value="InterPro"/>
</dbReference>
<keyword evidence="3" id="KW-0326">Glycosidase</keyword>
<dbReference type="InterPro" id="IPR018077">
    <property type="entry name" value="Glyco_hydro_fam25_subgr"/>
</dbReference>
<keyword evidence="6" id="KW-1185">Reference proteome</keyword>
<dbReference type="InterPro" id="IPR017853">
    <property type="entry name" value="GH"/>
</dbReference>
<evidence type="ECO:0000256" key="3">
    <source>
        <dbReference type="ARBA" id="ARBA00023295"/>
    </source>
</evidence>
<dbReference type="AlphaFoldDB" id="A0A398BT56"/>
<comment type="similarity">
    <text evidence="1">Belongs to the glycosyl hydrolase 25 family.</text>
</comment>
<accession>A0A398BT56</accession>
<comment type="caution">
    <text evidence="5">The sequence shown here is derived from an EMBL/GenBank/DDBJ whole genome shotgun (WGS) entry which is preliminary data.</text>
</comment>
<dbReference type="Proteomes" id="UP000266649">
    <property type="component" value="Unassembled WGS sequence"/>
</dbReference>
<keyword evidence="2 5" id="KW-0378">Hydrolase</keyword>
<dbReference type="GO" id="GO:0016052">
    <property type="term" value="P:carbohydrate catabolic process"/>
    <property type="evidence" value="ECO:0007669"/>
    <property type="project" value="TreeGrafter"/>
</dbReference>
<feature type="chain" id="PRO_5017285901" evidence="4">
    <location>
        <begin position="17"/>
        <end position="267"/>
    </location>
</feature>